<dbReference type="EMBL" id="CP000860">
    <property type="protein sequence ID" value="ACA58995.1"/>
    <property type="molecule type" value="Genomic_DNA"/>
</dbReference>
<sequence length="178" mass="19178">MDRAARPIVVLLLIGLLAFSAGCGGSRAVVPPPVTAEVTVYFFLNSDGTTLEPVVREVTLKEDTLEARLRAAMEELLKGPSAEEVGRLYSQLPADVKLLNVEVSPPYATLNFSAELEQIGGSARVLGVLQQLTYTGTEFEEITDLILEVEGIQVGTDEHPFAGEGMLFDTLTRQEAGK</sequence>
<feature type="domain" description="GerMN" evidence="1">
    <location>
        <begin position="69"/>
        <end position="158"/>
    </location>
</feature>
<gene>
    <name evidence="2" type="ordered locus">Daud_0449</name>
</gene>
<evidence type="ECO:0000313" key="3">
    <source>
        <dbReference type="Proteomes" id="UP000008544"/>
    </source>
</evidence>
<dbReference type="InterPro" id="IPR019606">
    <property type="entry name" value="GerMN"/>
</dbReference>
<dbReference type="PROSITE" id="PS51257">
    <property type="entry name" value="PROKAR_LIPOPROTEIN"/>
    <property type="match status" value="1"/>
</dbReference>
<organism evidence="2 3">
    <name type="scientific">Desulforudis audaxviator (strain MP104C)</name>
    <dbReference type="NCBI Taxonomy" id="477974"/>
    <lineage>
        <taxon>Bacteria</taxon>
        <taxon>Bacillati</taxon>
        <taxon>Bacillota</taxon>
        <taxon>Clostridia</taxon>
        <taxon>Thermoanaerobacterales</taxon>
        <taxon>Candidatus Desulforudaceae</taxon>
        <taxon>Candidatus Desulforudis</taxon>
    </lineage>
</organism>
<keyword evidence="3" id="KW-1185">Reference proteome</keyword>
<reference evidence="3" key="1">
    <citation type="submission" date="2007-10" db="EMBL/GenBank/DDBJ databases">
        <title>Complete sequence of chromosome of Desulforudis audaxviator MP104C.</title>
        <authorList>
            <person name="Copeland A."/>
            <person name="Lucas S."/>
            <person name="Lapidus A."/>
            <person name="Barry K."/>
            <person name="Glavina del Rio T."/>
            <person name="Dalin E."/>
            <person name="Tice H."/>
            <person name="Bruce D."/>
            <person name="Pitluck S."/>
            <person name="Lowry S.R."/>
            <person name="Larimer F."/>
            <person name="Land M.L."/>
            <person name="Hauser L."/>
            <person name="Kyrpides N."/>
            <person name="Ivanova N.N."/>
            <person name="Richardson P."/>
        </authorList>
    </citation>
    <scope>NUCLEOTIDE SEQUENCE [LARGE SCALE GENOMIC DNA]</scope>
    <source>
        <strain evidence="3">MP104C</strain>
    </source>
</reference>
<evidence type="ECO:0000313" key="2">
    <source>
        <dbReference type="EMBL" id="ACA58995.1"/>
    </source>
</evidence>
<accession>B1I1Q4</accession>
<dbReference type="OrthoDB" id="1806210at2"/>
<name>B1I1Q4_DESAP</name>
<dbReference type="KEGG" id="dau:Daud_0449"/>
<reference evidence="2 3" key="2">
    <citation type="journal article" date="2008" name="Science">
        <title>Environmental genomics reveals a single-species ecosystem deep within Earth.</title>
        <authorList>
            <person name="Chivian D."/>
            <person name="Brodie E.L."/>
            <person name="Alm E.J."/>
            <person name="Culley D.E."/>
            <person name="Dehal P.S."/>
            <person name="Desantis T.Z."/>
            <person name="Gihring T.M."/>
            <person name="Lapidus A."/>
            <person name="Lin L.H."/>
            <person name="Lowry S.R."/>
            <person name="Moser D.P."/>
            <person name="Richardson P.M."/>
            <person name="Southam G."/>
            <person name="Wanger G."/>
            <person name="Pratt L.M."/>
            <person name="Andersen G.L."/>
            <person name="Hazen T.C."/>
            <person name="Brockman F.J."/>
            <person name="Arkin A.P."/>
            <person name="Onstott T.C."/>
        </authorList>
    </citation>
    <scope>NUCLEOTIDE SEQUENCE [LARGE SCALE GENOMIC DNA]</scope>
    <source>
        <strain evidence="2 3">MP104C</strain>
    </source>
</reference>
<dbReference type="RefSeq" id="WP_012301584.1">
    <property type="nucleotide sequence ID" value="NC_010424.1"/>
</dbReference>
<dbReference type="AlphaFoldDB" id="B1I1Q4"/>
<dbReference type="SMART" id="SM00909">
    <property type="entry name" value="Germane"/>
    <property type="match status" value="1"/>
</dbReference>
<dbReference type="STRING" id="477974.Daud_0449"/>
<proteinExistence type="predicted"/>
<dbReference type="eggNOG" id="COG5401">
    <property type="taxonomic scope" value="Bacteria"/>
</dbReference>
<evidence type="ECO:0000259" key="1">
    <source>
        <dbReference type="SMART" id="SM00909"/>
    </source>
</evidence>
<dbReference type="Pfam" id="PF10646">
    <property type="entry name" value="Germane"/>
    <property type="match status" value="1"/>
</dbReference>
<protein>
    <recommendedName>
        <fullName evidence="1">GerMN domain-containing protein</fullName>
    </recommendedName>
</protein>
<dbReference type="Proteomes" id="UP000008544">
    <property type="component" value="Chromosome"/>
</dbReference>
<dbReference type="HOGENOM" id="CLU_1508266_0_0_9"/>